<evidence type="ECO:0000313" key="9">
    <source>
        <dbReference type="Proteomes" id="UP001187682"/>
    </source>
</evidence>
<name>A0AAE8N5V2_9PEZI</name>
<feature type="repeat" description="WD" evidence="6">
    <location>
        <begin position="257"/>
        <end position="298"/>
    </location>
</feature>
<evidence type="ECO:0000313" key="8">
    <source>
        <dbReference type="EMBL" id="SPO06727.1"/>
    </source>
</evidence>
<feature type="repeat" description="WD" evidence="6">
    <location>
        <begin position="128"/>
        <end position="170"/>
    </location>
</feature>
<dbReference type="InterPro" id="IPR018983">
    <property type="entry name" value="U3_snoRNA-assocProt_15_C"/>
</dbReference>
<comment type="subcellular location">
    <subcellularLocation>
        <location evidence="1">Nucleus</location>
        <location evidence="1">Nucleolus</location>
    </subcellularLocation>
</comment>
<feature type="repeat" description="WD" evidence="6">
    <location>
        <begin position="171"/>
        <end position="214"/>
    </location>
</feature>
<proteinExistence type="predicted"/>
<evidence type="ECO:0000256" key="1">
    <source>
        <dbReference type="ARBA" id="ARBA00004604"/>
    </source>
</evidence>
<dbReference type="GO" id="GO:0045943">
    <property type="term" value="P:positive regulation of transcription by RNA polymerase I"/>
    <property type="evidence" value="ECO:0007669"/>
    <property type="project" value="TreeGrafter"/>
</dbReference>
<evidence type="ECO:0000256" key="3">
    <source>
        <dbReference type="ARBA" id="ARBA00022574"/>
    </source>
</evidence>
<dbReference type="Pfam" id="PF09384">
    <property type="entry name" value="UTP15_C"/>
    <property type="match status" value="1"/>
</dbReference>
<gene>
    <name evidence="8" type="ORF">DNG_09421</name>
</gene>
<organism evidence="8 9">
    <name type="scientific">Cephalotrichum gorgonifer</name>
    <dbReference type="NCBI Taxonomy" id="2041049"/>
    <lineage>
        <taxon>Eukaryota</taxon>
        <taxon>Fungi</taxon>
        <taxon>Dikarya</taxon>
        <taxon>Ascomycota</taxon>
        <taxon>Pezizomycotina</taxon>
        <taxon>Sordariomycetes</taxon>
        <taxon>Hypocreomycetidae</taxon>
        <taxon>Microascales</taxon>
        <taxon>Microascaceae</taxon>
        <taxon>Cephalotrichum</taxon>
    </lineage>
</organism>
<evidence type="ECO:0000256" key="6">
    <source>
        <dbReference type="PROSITE-ProRule" id="PRU00221"/>
    </source>
</evidence>
<evidence type="ECO:0000256" key="5">
    <source>
        <dbReference type="ARBA" id="ARBA00023242"/>
    </source>
</evidence>
<feature type="domain" description="U3 small nucleolar RNA-associated protein 15 C-terminal" evidence="7">
    <location>
        <begin position="385"/>
        <end position="533"/>
    </location>
</feature>
<keyword evidence="4" id="KW-0677">Repeat</keyword>
<dbReference type="CDD" id="cd00200">
    <property type="entry name" value="WD40"/>
    <property type="match status" value="1"/>
</dbReference>
<dbReference type="AlphaFoldDB" id="A0AAE8N5V2"/>
<sequence length="538" mass="58631">MATPIEPLRPVKAPLGPSPLSVEQRYWKSFKNHLLIPSPTGFAVTSISHPGPSTTLSQPSTDAFAVTSGTRIQLYSVRTRKLTKTITRFQDVARSGDIRRDGRVLVAGEDTGRIQVFDMGSRAILKTWDMHKQPVWVTKFSPTDLTRVLSASDDKTVRLLDLPSGDVVNTFVGHGDYVRCANFIPGSMAHLVASGSYDSTVRLWDPRAGTNSAIMTFKHADPVEAVLPMASGTMLLAASGSSVSVLDMVAGRPLQMLSNHQKTVTCLDLASGGRRVISGGLDGHVKVYETTGWNVVSTSKYPAPILSLRMVGSGAGADQADRHLVVGMSSGVLSIRTRLSSSETAKAKEREKGMDAMLAGDLASHDAKVAKRKRLASDKKKLDMVGEGADVVIAPTSAQKTGKERPWQKKLRHGQSAAALDEVLANKSFEHGPVNVLTLLLTLRHRGIMREALEGRDENSVQPILRWVCNHIFDTRYVSICNEVGMHLLELYSDYIGYSAELREGFRTLHRRVKVEVERAQVAWETSGALESLMNGVV</sequence>
<dbReference type="SUPFAM" id="SSF50978">
    <property type="entry name" value="WD40 repeat-like"/>
    <property type="match status" value="1"/>
</dbReference>
<dbReference type="Gene3D" id="2.130.10.10">
    <property type="entry name" value="YVTN repeat-like/Quinoprotein amine dehydrogenase"/>
    <property type="match status" value="2"/>
</dbReference>
<dbReference type="Proteomes" id="UP001187682">
    <property type="component" value="Unassembled WGS sequence"/>
</dbReference>
<dbReference type="Pfam" id="PF00400">
    <property type="entry name" value="WD40"/>
    <property type="match status" value="3"/>
</dbReference>
<dbReference type="PANTHER" id="PTHR19924:SF26">
    <property type="entry name" value="U3 SMALL NUCLEOLAR RNA-ASSOCIATED PROTEIN 15 HOMOLOG"/>
    <property type="match status" value="1"/>
</dbReference>
<dbReference type="GO" id="GO:0006364">
    <property type="term" value="P:rRNA processing"/>
    <property type="evidence" value="ECO:0007669"/>
    <property type="project" value="UniProtKB-KW"/>
</dbReference>
<keyword evidence="2" id="KW-0698">rRNA processing</keyword>
<keyword evidence="5" id="KW-0539">Nucleus</keyword>
<protein>
    <submittedName>
        <fullName evidence="8">Related to Pwp2p</fullName>
    </submittedName>
</protein>
<dbReference type="PANTHER" id="PTHR19924">
    <property type="entry name" value="UTP15 U3 SMALL NUCLEOLAR RNA-ASSOCIATED PROTEIN 15 FAMILY MEMBER"/>
    <property type="match status" value="1"/>
</dbReference>
<dbReference type="InterPro" id="IPR001680">
    <property type="entry name" value="WD40_rpt"/>
</dbReference>
<evidence type="ECO:0000259" key="7">
    <source>
        <dbReference type="Pfam" id="PF09384"/>
    </source>
</evidence>
<evidence type="ECO:0000256" key="2">
    <source>
        <dbReference type="ARBA" id="ARBA00022552"/>
    </source>
</evidence>
<dbReference type="SMART" id="SM00320">
    <property type="entry name" value="WD40"/>
    <property type="match status" value="5"/>
</dbReference>
<keyword evidence="9" id="KW-1185">Reference proteome</keyword>
<dbReference type="PROSITE" id="PS50294">
    <property type="entry name" value="WD_REPEATS_REGION"/>
    <property type="match status" value="2"/>
</dbReference>
<comment type="caution">
    <text evidence="8">The sequence shown here is derived from an EMBL/GenBank/DDBJ whole genome shotgun (WGS) entry which is preliminary data.</text>
</comment>
<reference evidence="8" key="1">
    <citation type="submission" date="2018-03" db="EMBL/GenBank/DDBJ databases">
        <authorList>
            <person name="Guldener U."/>
        </authorList>
    </citation>
    <scope>NUCLEOTIDE SEQUENCE</scope>
</reference>
<dbReference type="PROSITE" id="PS50082">
    <property type="entry name" value="WD_REPEATS_2"/>
    <property type="match status" value="3"/>
</dbReference>
<accession>A0AAE8N5V2</accession>
<dbReference type="InterPro" id="IPR036322">
    <property type="entry name" value="WD40_repeat_dom_sf"/>
</dbReference>
<dbReference type="EMBL" id="ONZQ02000016">
    <property type="protein sequence ID" value="SPO06727.1"/>
    <property type="molecule type" value="Genomic_DNA"/>
</dbReference>
<dbReference type="InterPro" id="IPR015943">
    <property type="entry name" value="WD40/YVTN_repeat-like_dom_sf"/>
</dbReference>
<evidence type="ECO:0000256" key="4">
    <source>
        <dbReference type="ARBA" id="ARBA00022737"/>
    </source>
</evidence>
<dbReference type="GO" id="GO:0005730">
    <property type="term" value="C:nucleolus"/>
    <property type="evidence" value="ECO:0007669"/>
    <property type="project" value="UniProtKB-SubCell"/>
</dbReference>
<keyword evidence="3 6" id="KW-0853">WD repeat</keyword>